<accession>A0A2P5BBY0</accession>
<name>A0A2P5BBY0_TREOI</name>
<organism evidence="1 2">
    <name type="scientific">Trema orientale</name>
    <name type="common">Charcoal tree</name>
    <name type="synonym">Celtis orientalis</name>
    <dbReference type="NCBI Taxonomy" id="63057"/>
    <lineage>
        <taxon>Eukaryota</taxon>
        <taxon>Viridiplantae</taxon>
        <taxon>Streptophyta</taxon>
        <taxon>Embryophyta</taxon>
        <taxon>Tracheophyta</taxon>
        <taxon>Spermatophyta</taxon>
        <taxon>Magnoliopsida</taxon>
        <taxon>eudicotyledons</taxon>
        <taxon>Gunneridae</taxon>
        <taxon>Pentapetalae</taxon>
        <taxon>rosids</taxon>
        <taxon>fabids</taxon>
        <taxon>Rosales</taxon>
        <taxon>Cannabaceae</taxon>
        <taxon>Trema</taxon>
    </lineage>
</organism>
<dbReference type="EMBL" id="JXTC01000557">
    <property type="protein sequence ID" value="PON46294.1"/>
    <property type="molecule type" value="Genomic_DNA"/>
</dbReference>
<reference evidence="2" key="1">
    <citation type="submission" date="2016-06" db="EMBL/GenBank/DDBJ databases">
        <title>Parallel loss of symbiosis genes in relatives of nitrogen-fixing non-legume Parasponia.</title>
        <authorList>
            <person name="Van Velzen R."/>
            <person name="Holmer R."/>
            <person name="Bu F."/>
            <person name="Rutten L."/>
            <person name="Van Zeijl A."/>
            <person name="Liu W."/>
            <person name="Santuari L."/>
            <person name="Cao Q."/>
            <person name="Sharma T."/>
            <person name="Shen D."/>
            <person name="Roswanjaya Y."/>
            <person name="Wardhani T."/>
            <person name="Kalhor M.S."/>
            <person name="Jansen J."/>
            <person name="Van den Hoogen J."/>
            <person name="Gungor B."/>
            <person name="Hartog M."/>
            <person name="Hontelez J."/>
            <person name="Verver J."/>
            <person name="Yang W.-C."/>
            <person name="Schijlen E."/>
            <person name="Repin R."/>
            <person name="Schilthuizen M."/>
            <person name="Schranz E."/>
            <person name="Heidstra R."/>
            <person name="Miyata K."/>
            <person name="Fedorova E."/>
            <person name="Kohlen W."/>
            <person name="Bisseling T."/>
            <person name="Smit S."/>
            <person name="Geurts R."/>
        </authorList>
    </citation>
    <scope>NUCLEOTIDE SEQUENCE [LARGE SCALE GENOMIC DNA]</scope>
    <source>
        <strain evidence="2">cv. RG33-2</strain>
    </source>
</reference>
<protein>
    <submittedName>
        <fullName evidence="1">Uncharacterized protein</fullName>
    </submittedName>
</protein>
<dbReference type="Proteomes" id="UP000237000">
    <property type="component" value="Unassembled WGS sequence"/>
</dbReference>
<evidence type="ECO:0000313" key="1">
    <source>
        <dbReference type="EMBL" id="PON46294.1"/>
    </source>
</evidence>
<comment type="caution">
    <text evidence="1">The sequence shown here is derived from an EMBL/GenBank/DDBJ whole genome shotgun (WGS) entry which is preliminary data.</text>
</comment>
<proteinExistence type="predicted"/>
<sequence length="62" mass="7034">MVGSEGFTLVAVSWGVWSCLRIEAISRVPRRVWFPLWLAATPRVPRGVVYPRACGYTLSPWE</sequence>
<dbReference type="AlphaFoldDB" id="A0A2P5BBY0"/>
<keyword evidence="2" id="KW-1185">Reference proteome</keyword>
<evidence type="ECO:0000313" key="2">
    <source>
        <dbReference type="Proteomes" id="UP000237000"/>
    </source>
</evidence>
<dbReference type="InParanoid" id="A0A2P5BBY0"/>
<gene>
    <name evidence="1" type="ORF">TorRG33x02_326510</name>
</gene>